<dbReference type="Proteomes" id="UP000254866">
    <property type="component" value="Unassembled WGS sequence"/>
</dbReference>
<evidence type="ECO:0000313" key="2">
    <source>
        <dbReference type="Proteomes" id="UP000254866"/>
    </source>
</evidence>
<dbReference type="EMBL" id="NPIC01000008">
    <property type="protein sequence ID" value="RDL33640.1"/>
    <property type="molecule type" value="Genomic_DNA"/>
</dbReference>
<organism evidence="1 2">
    <name type="scientific">Venustampulla echinocandica</name>
    <dbReference type="NCBI Taxonomy" id="2656787"/>
    <lineage>
        <taxon>Eukaryota</taxon>
        <taxon>Fungi</taxon>
        <taxon>Dikarya</taxon>
        <taxon>Ascomycota</taxon>
        <taxon>Pezizomycotina</taxon>
        <taxon>Leotiomycetes</taxon>
        <taxon>Helotiales</taxon>
        <taxon>Pleuroascaceae</taxon>
        <taxon>Venustampulla</taxon>
    </lineage>
</organism>
<gene>
    <name evidence="1" type="ORF">BP5553_08008</name>
</gene>
<evidence type="ECO:0000313" key="1">
    <source>
        <dbReference type="EMBL" id="RDL33640.1"/>
    </source>
</evidence>
<proteinExistence type="predicted"/>
<reference evidence="1 2" key="1">
    <citation type="journal article" date="2018" name="IMA Fungus">
        <title>IMA Genome-F 9: Draft genome sequence of Annulohypoxylon stygium, Aspergillus mulundensis, Berkeleyomyces basicola (syn. Thielaviopsis basicola), Ceratocystis smalleyi, two Cercospora beticola strains, Coleophoma cylindrospora, Fusarium fracticaudum, Phialophora cf. hyalina, and Morchella septimelata.</title>
        <authorList>
            <person name="Wingfield B.D."/>
            <person name="Bills G.F."/>
            <person name="Dong Y."/>
            <person name="Huang W."/>
            <person name="Nel W.J."/>
            <person name="Swalarsk-Parry B.S."/>
            <person name="Vaghefi N."/>
            <person name="Wilken P.M."/>
            <person name="An Z."/>
            <person name="de Beer Z.W."/>
            <person name="De Vos L."/>
            <person name="Chen L."/>
            <person name="Duong T.A."/>
            <person name="Gao Y."/>
            <person name="Hammerbacher A."/>
            <person name="Kikkert J.R."/>
            <person name="Li Y."/>
            <person name="Li H."/>
            <person name="Li K."/>
            <person name="Li Q."/>
            <person name="Liu X."/>
            <person name="Ma X."/>
            <person name="Naidoo K."/>
            <person name="Pethybridge S.J."/>
            <person name="Sun J."/>
            <person name="Steenkamp E.T."/>
            <person name="van der Nest M.A."/>
            <person name="van Wyk S."/>
            <person name="Wingfield M.J."/>
            <person name="Xiong C."/>
            <person name="Yue Q."/>
            <person name="Zhang X."/>
        </authorList>
    </citation>
    <scope>NUCLEOTIDE SEQUENCE [LARGE SCALE GENOMIC DNA]</scope>
    <source>
        <strain evidence="1 2">BP 5553</strain>
    </source>
</reference>
<name>A0A370TFH1_9HELO</name>
<dbReference type="RefSeq" id="XP_031866922.1">
    <property type="nucleotide sequence ID" value="XM_032016631.1"/>
</dbReference>
<accession>A0A370TFH1</accession>
<comment type="caution">
    <text evidence="1">The sequence shown here is derived from an EMBL/GenBank/DDBJ whole genome shotgun (WGS) entry which is preliminary data.</text>
</comment>
<protein>
    <submittedName>
        <fullName evidence="1">Uncharacterized protein</fullName>
    </submittedName>
</protein>
<keyword evidence="2" id="KW-1185">Reference proteome</keyword>
<dbReference type="GeneID" id="43600857"/>
<sequence>MRLICAREDEDWRVLHGGVFGGAVLRVGVYSIAGVRLGAEAFAIVRLDDYAYTASCVAIPNMRSSVARRGGGRRGTNFKLQASQLRVQTHRTLNSKRGFPSVISIWLQVSGPSPPAHATATAAATATASDGLRRESRFWNRSGSIKPSSAKEIVQPGRIRRLVEGDRQELDVTFVSQCGALCHRRSMRGVPECHSFKRGPLVCLWFVDFGGGGWGGGAVPRQDVFRESKKESQEKQ</sequence>
<dbReference type="AlphaFoldDB" id="A0A370TFH1"/>